<dbReference type="InterPro" id="IPR012675">
    <property type="entry name" value="Beta-grasp_dom_sf"/>
</dbReference>
<dbReference type="EMBL" id="JBEPIJ010000032">
    <property type="protein sequence ID" value="MES0875393.1"/>
    <property type="molecule type" value="Genomic_DNA"/>
</dbReference>
<keyword evidence="4" id="KW-0408">Iron</keyword>
<dbReference type="PANTHER" id="PTHR23426">
    <property type="entry name" value="FERREDOXIN/ADRENODOXIN"/>
    <property type="match status" value="1"/>
</dbReference>
<evidence type="ECO:0000256" key="5">
    <source>
        <dbReference type="ARBA" id="ARBA00023014"/>
    </source>
</evidence>
<keyword evidence="2" id="KW-0001">2Fe-2S</keyword>
<dbReference type="CDD" id="cd00207">
    <property type="entry name" value="fer2"/>
    <property type="match status" value="1"/>
</dbReference>
<feature type="domain" description="2Fe-2S ferredoxin-type" evidence="7">
    <location>
        <begin position="2"/>
        <end position="105"/>
    </location>
</feature>
<dbReference type="PROSITE" id="PS00814">
    <property type="entry name" value="ADX"/>
    <property type="match status" value="1"/>
</dbReference>
<keyword evidence="3" id="KW-0479">Metal-binding</keyword>
<dbReference type="PRINTS" id="PR00355">
    <property type="entry name" value="ADRENODOXIN"/>
</dbReference>
<accession>A0ABV2ADR8</accession>
<evidence type="ECO:0000256" key="4">
    <source>
        <dbReference type="ARBA" id="ARBA00023004"/>
    </source>
</evidence>
<evidence type="ECO:0000313" key="9">
    <source>
        <dbReference type="Proteomes" id="UP001465331"/>
    </source>
</evidence>
<comment type="cofactor">
    <cofactor evidence="6">
        <name>[2Fe-2S] cluster</name>
        <dbReference type="ChEBI" id="CHEBI:190135"/>
    </cofactor>
</comment>
<evidence type="ECO:0000259" key="7">
    <source>
        <dbReference type="PROSITE" id="PS51085"/>
    </source>
</evidence>
<protein>
    <submittedName>
        <fullName evidence="8">2Fe-2S iron-sulfur cluster-binding protein</fullName>
    </submittedName>
</protein>
<evidence type="ECO:0000256" key="6">
    <source>
        <dbReference type="ARBA" id="ARBA00034078"/>
    </source>
</evidence>
<name>A0ABV2ADR8_9GAMM</name>
<dbReference type="InterPro" id="IPR001041">
    <property type="entry name" value="2Fe-2S_ferredoxin-type"/>
</dbReference>
<dbReference type="RefSeq" id="WP_352890963.1">
    <property type="nucleotide sequence ID" value="NZ_JBEPIJ010000032.1"/>
</dbReference>
<dbReference type="PANTHER" id="PTHR23426:SF65">
    <property type="entry name" value="FERREDOXIN-2, MITOCHONDRIAL"/>
    <property type="match status" value="1"/>
</dbReference>
<evidence type="ECO:0000256" key="2">
    <source>
        <dbReference type="ARBA" id="ARBA00022714"/>
    </source>
</evidence>
<keyword evidence="9" id="KW-1185">Reference proteome</keyword>
<keyword evidence="5" id="KW-0411">Iron-sulfur</keyword>
<comment type="similarity">
    <text evidence="1">Belongs to the adrenodoxin/putidaredoxin family.</text>
</comment>
<evidence type="ECO:0000256" key="1">
    <source>
        <dbReference type="ARBA" id="ARBA00010914"/>
    </source>
</evidence>
<organism evidence="8 9">
    <name type="scientific">Sinimarinibacterium thermocellulolyticum</name>
    <dbReference type="NCBI Taxonomy" id="3170016"/>
    <lineage>
        <taxon>Bacteria</taxon>
        <taxon>Pseudomonadati</taxon>
        <taxon>Pseudomonadota</taxon>
        <taxon>Gammaproteobacteria</taxon>
        <taxon>Nevskiales</taxon>
        <taxon>Nevskiaceae</taxon>
        <taxon>Sinimarinibacterium</taxon>
    </lineage>
</organism>
<dbReference type="InterPro" id="IPR036010">
    <property type="entry name" value="2Fe-2S_ferredoxin-like_sf"/>
</dbReference>
<dbReference type="Pfam" id="PF00111">
    <property type="entry name" value="Fer2"/>
    <property type="match status" value="1"/>
</dbReference>
<dbReference type="SUPFAM" id="SSF54292">
    <property type="entry name" value="2Fe-2S ferredoxin-like"/>
    <property type="match status" value="1"/>
</dbReference>
<reference evidence="8 9" key="1">
    <citation type="submission" date="2024-06" db="EMBL/GenBank/DDBJ databases">
        <authorList>
            <person name="Li Z."/>
            <person name="Jiang Y."/>
        </authorList>
    </citation>
    <scope>NUCLEOTIDE SEQUENCE [LARGE SCALE GENOMIC DNA]</scope>
    <source>
        <strain evidence="8 9">HSW-8</strain>
    </source>
</reference>
<gene>
    <name evidence="8" type="ORF">ABSH63_15450</name>
</gene>
<evidence type="ECO:0000313" key="8">
    <source>
        <dbReference type="EMBL" id="MES0875393.1"/>
    </source>
</evidence>
<comment type="caution">
    <text evidence="8">The sequence shown here is derived from an EMBL/GenBank/DDBJ whole genome shotgun (WGS) entry which is preliminary data.</text>
</comment>
<dbReference type="Gene3D" id="3.10.20.30">
    <property type="match status" value="1"/>
</dbReference>
<proteinExistence type="inferred from homology"/>
<dbReference type="PROSITE" id="PS51085">
    <property type="entry name" value="2FE2S_FER_2"/>
    <property type="match status" value="1"/>
</dbReference>
<sequence>MPSVTYVQSTGVEYRIDANEGQSLMEAAVGNLVPGIVGDCGGACACATCHVYVEPEWLERAGPITANEEAMLDVVIDRRENSRLACQLKASAALDGIVLRVPESQV</sequence>
<dbReference type="Proteomes" id="UP001465331">
    <property type="component" value="Unassembled WGS sequence"/>
</dbReference>
<evidence type="ECO:0000256" key="3">
    <source>
        <dbReference type="ARBA" id="ARBA00022723"/>
    </source>
</evidence>
<dbReference type="InterPro" id="IPR001055">
    <property type="entry name" value="Adrenodoxin-like"/>
</dbReference>
<dbReference type="InterPro" id="IPR018298">
    <property type="entry name" value="Adrenodoxin_Fe-S_BS"/>
</dbReference>